<sequence>MIKISRLRLRLRSSATRPMSVRIGAATIALATATTLAACGGNGGGGGGGGAGSASAEGTLTFAYDADAAPTGYDPLLYSQGQFTFFSAMYDALFVTQADGTVAPSLVTEFSNNPENTQTTLSLREGVTFTDGSPLDAELVKVNLDRRSDEDLEAYGAIAPGGASEITDVTVSDPQTVVITWAQPQATPENNLVDTAGIIVGPAGVADPSSLETTPDGSGAYTLNADETTRASTYTLDKNDEAWAADEWSYDTIVFDVITDPQALANAVVSGQADVATVLDPTTIDLVEQRQRTVSVGGTIVGFPVIDKTGANNPAFASEQVRLAMIHATDRETLVNDLHDGSRPTSQLFPESAPGFDPAIDEEFAYDPDRARELLAEAGFPDGIDVNYTVLGQPDEDAVAIQGQWAEVGIRLNFVTATSTDQVFAAVRTDPVIFGPFTVGAQPAGFIAGVLYGGFMNMQGATEPEIESSLGAALGATGDAQEHALTDLNRAITANGWFVPVYEDFTYAGYNAESVSEPAFAGTNNYLVLSEIQPAS</sequence>
<feature type="domain" description="Solute-binding protein family 5" evidence="3">
    <location>
        <begin position="102"/>
        <end position="421"/>
    </location>
</feature>
<name>A0A1I7BBX2_9ACTN</name>
<organism evidence="4 5">
    <name type="scientific">Geodermatophilus amargosae</name>
    <dbReference type="NCBI Taxonomy" id="1296565"/>
    <lineage>
        <taxon>Bacteria</taxon>
        <taxon>Bacillati</taxon>
        <taxon>Actinomycetota</taxon>
        <taxon>Actinomycetes</taxon>
        <taxon>Geodermatophilales</taxon>
        <taxon>Geodermatophilaceae</taxon>
        <taxon>Geodermatophilus</taxon>
    </lineage>
</organism>
<dbReference type="GO" id="GO:0015833">
    <property type="term" value="P:peptide transport"/>
    <property type="evidence" value="ECO:0007669"/>
    <property type="project" value="TreeGrafter"/>
</dbReference>
<dbReference type="AlphaFoldDB" id="A0A1I7BBX2"/>
<dbReference type="PANTHER" id="PTHR30290">
    <property type="entry name" value="PERIPLASMIC BINDING COMPONENT OF ABC TRANSPORTER"/>
    <property type="match status" value="1"/>
</dbReference>
<dbReference type="Pfam" id="PF00496">
    <property type="entry name" value="SBP_bac_5"/>
    <property type="match status" value="1"/>
</dbReference>
<dbReference type="GO" id="GO:1904680">
    <property type="term" value="F:peptide transmembrane transporter activity"/>
    <property type="evidence" value="ECO:0007669"/>
    <property type="project" value="TreeGrafter"/>
</dbReference>
<protein>
    <submittedName>
        <fullName evidence="4">Peptide/nickel transport system substrate-binding protein</fullName>
    </submittedName>
</protein>
<evidence type="ECO:0000256" key="2">
    <source>
        <dbReference type="SAM" id="SignalP"/>
    </source>
</evidence>
<dbReference type="InterPro" id="IPR039424">
    <property type="entry name" value="SBP_5"/>
</dbReference>
<dbReference type="PANTHER" id="PTHR30290:SF38">
    <property type="entry name" value="D,D-DIPEPTIDE-BINDING PERIPLASMIC PROTEIN DDPA-RELATED"/>
    <property type="match status" value="1"/>
</dbReference>
<evidence type="ECO:0000313" key="5">
    <source>
        <dbReference type="Proteomes" id="UP000199546"/>
    </source>
</evidence>
<dbReference type="EMBL" id="FPBA01000013">
    <property type="protein sequence ID" value="SFT84572.1"/>
    <property type="molecule type" value="Genomic_DNA"/>
</dbReference>
<dbReference type="Proteomes" id="UP000199546">
    <property type="component" value="Unassembled WGS sequence"/>
</dbReference>
<reference evidence="5" key="1">
    <citation type="submission" date="2016-10" db="EMBL/GenBank/DDBJ databases">
        <authorList>
            <person name="Varghese N."/>
            <person name="Submissions S."/>
        </authorList>
    </citation>
    <scope>NUCLEOTIDE SEQUENCE [LARGE SCALE GENOMIC DNA]</scope>
    <source>
        <strain evidence="5">DSM 46136</strain>
    </source>
</reference>
<dbReference type="Gene3D" id="3.10.105.10">
    <property type="entry name" value="Dipeptide-binding Protein, Domain 3"/>
    <property type="match status" value="1"/>
</dbReference>
<gene>
    <name evidence="4" type="ORF">SAMN05660657_03459</name>
</gene>
<proteinExistence type="predicted"/>
<feature type="chain" id="PRO_5039471859" evidence="2">
    <location>
        <begin position="38"/>
        <end position="536"/>
    </location>
</feature>
<evidence type="ECO:0000256" key="1">
    <source>
        <dbReference type="ARBA" id="ARBA00022729"/>
    </source>
</evidence>
<dbReference type="STRING" id="1296565.SAMN05660657_03459"/>
<evidence type="ECO:0000259" key="3">
    <source>
        <dbReference type="Pfam" id="PF00496"/>
    </source>
</evidence>
<keyword evidence="5" id="KW-1185">Reference proteome</keyword>
<accession>A0A1I7BBX2</accession>
<dbReference type="RefSeq" id="WP_093581155.1">
    <property type="nucleotide sequence ID" value="NZ_FPBA01000013.1"/>
</dbReference>
<dbReference type="SUPFAM" id="SSF53850">
    <property type="entry name" value="Periplasmic binding protein-like II"/>
    <property type="match status" value="1"/>
</dbReference>
<evidence type="ECO:0000313" key="4">
    <source>
        <dbReference type="EMBL" id="SFT84572.1"/>
    </source>
</evidence>
<dbReference type="InterPro" id="IPR000914">
    <property type="entry name" value="SBP_5_dom"/>
</dbReference>
<dbReference type="Gene3D" id="3.40.190.10">
    <property type="entry name" value="Periplasmic binding protein-like II"/>
    <property type="match status" value="1"/>
</dbReference>
<keyword evidence="1 2" id="KW-0732">Signal</keyword>
<feature type="signal peptide" evidence="2">
    <location>
        <begin position="1"/>
        <end position="37"/>
    </location>
</feature>